<organism evidence="3 4">
    <name type="scientific">Anatilimnocola aggregata</name>
    <dbReference type="NCBI Taxonomy" id="2528021"/>
    <lineage>
        <taxon>Bacteria</taxon>
        <taxon>Pseudomonadati</taxon>
        <taxon>Planctomycetota</taxon>
        <taxon>Planctomycetia</taxon>
        <taxon>Pirellulales</taxon>
        <taxon>Pirellulaceae</taxon>
        <taxon>Anatilimnocola</taxon>
    </lineage>
</organism>
<dbReference type="GO" id="GO:0016787">
    <property type="term" value="F:hydrolase activity"/>
    <property type="evidence" value="ECO:0007669"/>
    <property type="project" value="InterPro"/>
</dbReference>
<dbReference type="Pfam" id="PF06439">
    <property type="entry name" value="3keto-disac_hyd"/>
    <property type="match status" value="2"/>
</dbReference>
<evidence type="ECO:0000259" key="2">
    <source>
        <dbReference type="Pfam" id="PF06439"/>
    </source>
</evidence>
<evidence type="ECO:0000256" key="1">
    <source>
        <dbReference type="SAM" id="SignalP"/>
    </source>
</evidence>
<protein>
    <recommendedName>
        <fullName evidence="2">3-keto-alpha-glucoside-1,2-lyase/3-keto-2-hydroxy-glucal hydratase domain-containing protein</fullName>
    </recommendedName>
</protein>
<gene>
    <name evidence="3" type="ORF">ETAA8_70920</name>
</gene>
<dbReference type="EMBL" id="CP036274">
    <property type="protein sequence ID" value="QDU31930.1"/>
    <property type="molecule type" value="Genomic_DNA"/>
</dbReference>
<evidence type="ECO:0000313" key="4">
    <source>
        <dbReference type="Proteomes" id="UP000315017"/>
    </source>
</evidence>
<dbReference type="RefSeq" id="WP_202921443.1">
    <property type="nucleotide sequence ID" value="NZ_CP036274.1"/>
</dbReference>
<feature type="chain" id="PRO_5022059452" description="3-keto-alpha-glucoside-1,2-lyase/3-keto-2-hydroxy-glucal hydratase domain-containing protein" evidence="1">
    <location>
        <begin position="26"/>
        <end position="445"/>
    </location>
</feature>
<name>A0A517YNY7_9BACT</name>
<proteinExistence type="predicted"/>
<feature type="domain" description="3-keto-alpha-glucoside-1,2-lyase/3-keto-2-hydroxy-glucal hydratase" evidence="2">
    <location>
        <begin position="237"/>
        <end position="443"/>
    </location>
</feature>
<dbReference type="InterPro" id="IPR010496">
    <property type="entry name" value="AL/BT2_dom"/>
</dbReference>
<sequence length="445" mass="49264" precursor="true">MNMSVGSARLVACGMMLACAAIVTAADEEKFTPLFNGKDLTGWKIVNVAPDTFTVKDGIIVSTGKPTGTIRTDRMYENFILELEWRHLKAGGNAGVFVWGDPLTAVGTPFSRGIEVQVLDGRETESYTSHGDVFSIWGASMKPDRPHPKGSQRCLPSEKRCKPSPEWNHYRVVCNDGIIKLHVNGKEVSGGTECNPRKGYICLESEGSECHFRNIQIRELPSTNAPPSATANAAQGFVPLLADPELSAWRKVEGNEGHWKWNDGRLDYDGKSEAKTPYDQHLWTKQEFGDFELVVDWRLPNKPQKKEWPLVLPSGEDAVDENGKPKLVAVDDAGNSGILMRGYEHAQANICCRPVGSGEITEFRTNKKYSAEVRAGVTPKKRADKPNGQWNRFIITMQGDRVSVVLNGELIIDKAQLPDVPQRGPIGLQHHGEAMQFGNIFVREL</sequence>
<dbReference type="KEGG" id="aagg:ETAA8_70920"/>
<keyword evidence="4" id="KW-1185">Reference proteome</keyword>
<dbReference type="Gene3D" id="2.60.120.560">
    <property type="entry name" value="Exo-inulinase, domain 1"/>
    <property type="match status" value="2"/>
</dbReference>
<accession>A0A517YNY7</accession>
<keyword evidence="1" id="KW-0732">Signal</keyword>
<dbReference type="AlphaFoldDB" id="A0A517YNY7"/>
<feature type="domain" description="3-keto-alpha-glucoside-1,2-lyase/3-keto-2-hydroxy-glucal hydratase" evidence="2">
    <location>
        <begin position="30"/>
        <end position="218"/>
    </location>
</feature>
<feature type="signal peptide" evidence="1">
    <location>
        <begin position="1"/>
        <end position="25"/>
    </location>
</feature>
<reference evidence="3 4" key="1">
    <citation type="submission" date="2019-02" db="EMBL/GenBank/DDBJ databases">
        <title>Deep-cultivation of Planctomycetes and their phenomic and genomic characterization uncovers novel biology.</title>
        <authorList>
            <person name="Wiegand S."/>
            <person name="Jogler M."/>
            <person name="Boedeker C."/>
            <person name="Pinto D."/>
            <person name="Vollmers J."/>
            <person name="Rivas-Marin E."/>
            <person name="Kohn T."/>
            <person name="Peeters S.H."/>
            <person name="Heuer A."/>
            <person name="Rast P."/>
            <person name="Oberbeckmann S."/>
            <person name="Bunk B."/>
            <person name="Jeske O."/>
            <person name="Meyerdierks A."/>
            <person name="Storesund J.E."/>
            <person name="Kallscheuer N."/>
            <person name="Luecker S."/>
            <person name="Lage O.M."/>
            <person name="Pohl T."/>
            <person name="Merkel B.J."/>
            <person name="Hornburger P."/>
            <person name="Mueller R.-W."/>
            <person name="Bruemmer F."/>
            <person name="Labrenz M."/>
            <person name="Spormann A.M."/>
            <person name="Op den Camp H."/>
            <person name="Overmann J."/>
            <person name="Amann R."/>
            <person name="Jetten M.S.M."/>
            <person name="Mascher T."/>
            <person name="Medema M.H."/>
            <person name="Devos D.P."/>
            <person name="Kaster A.-K."/>
            <person name="Ovreas L."/>
            <person name="Rohde M."/>
            <person name="Galperin M.Y."/>
            <person name="Jogler C."/>
        </authorList>
    </citation>
    <scope>NUCLEOTIDE SEQUENCE [LARGE SCALE GENOMIC DNA]</scope>
    <source>
        <strain evidence="3 4">ETA_A8</strain>
    </source>
</reference>
<evidence type="ECO:0000313" key="3">
    <source>
        <dbReference type="EMBL" id="QDU31930.1"/>
    </source>
</evidence>
<dbReference type="Proteomes" id="UP000315017">
    <property type="component" value="Chromosome"/>
</dbReference>